<name>A0A485L065_9STRA</name>
<dbReference type="InterPro" id="IPR014729">
    <property type="entry name" value="Rossmann-like_a/b/a_fold"/>
</dbReference>
<dbReference type="Gene3D" id="3.40.50.620">
    <property type="entry name" value="HUPs"/>
    <property type="match status" value="1"/>
</dbReference>
<accession>A0A485L065</accession>
<evidence type="ECO:0000256" key="1">
    <source>
        <dbReference type="ARBA" id="ARBA00003986"/>
    </source>
</evidence>
<evidence type="ECO:0000256" key="5">
    <source>
        <dbReference type="ARBA" id="ARBA00022679"/>
    </source>
</evidence>
<keyword evidence="5" id="KW-0808">Transferase</keyword>
<dbReference type="HAMAP" id="MF_00144">
    <property type="entry name" value="tRNA_thiouridyl_MnmA"/>
    <property type="match status" value="1"/>
</dbReference>
<proteinExistence type="inferred from homology"/>
<dbReference type="Gene3D" id="2.40.30.10">
    <property type="entry name" value="Translation factors"/>
    <property type="match status" value="1"/>
</dbReference>
<dbReference type="GO" id="GO:0061708">
    <property type="term" value="F:tRNA-5-taurinomethyluridine 2-sulfurtransferase"/>
    <property type="evidence" value="ECO:0007669"/>
    <property type="project" value="UniProtKB-EC"/>
</dbReference>
<feature type="domain" description="tRNA-specific 2-thiouridylase MnmA-like central" evidence="13">
    <location>
        <begin position="247"/>
        <end position="308"/>
    </location>
</feature>
<comment type="catalytic activity">
    <reaction evidence="11">
        <text>5-taurinomethyluridine(34) in tRNA + S-sulfanyl-L-cysteinyl-[protein] + AH2 + ATP = 5-taurinomethyl-2-thiouridine(34) in tRNA + L-cysteinyl-[protein] + A + AMP + diphosphate + H(+)</text>
        <dbReference type="Rhea" id="RHEA:47040"/>
        <dbReference type="Rhea" id="RHEA-COMP:10131"/>
        <dbReference type="Rhea" id="RHEA-COMP:11726"/>
        <dbReference type="Rhea" id="RHEA-COMP:11732"/>
        <dbReference type="Rhea" id="RHEA-COMP:11733"/>
        <dbReference type="ChEBI" id="CHEBI:13193"/>
        <dbReference type="ChEBI" id="CHEBI:15378"/>
        <dbReference type="ChEBI" id="CHEBI:17499"/>
        <dbReference type="ChEBI" id="CHEBI:29950"/>
        <dbReference type="ChEBI" id="CHEBI:30616"/>
        <dbReference type="ChEBI" id="CHEBI:33019"/>
        <dbReference type="ChEBI" id="CHEBI:61963"/>
        <dbReference type="ChEBI" id="CHEBI:87171"/>
        <dbReference type="ChEBI" id="CHEBI:87172"/>
        <dbReference type="ChEBI" id="CHEBI:456215"/>
        <dbReference type="EC" id="2.8.1.14"/>
    </reaction>
</comment>
<evidence type="ECO:0000256" key="7">
    <source>
        <dbReference type="ARBA" id="ARBA00022741"/>
    </source>
</evidence>
<dbReference type="GO" id="GO:0000049">
    <property type="term" value="F:tRNA binding"/>
    <property type="evidence" value="ECO:0007669"/>
    <property type="project" value="UniProtKB-KW"/>
</dbReference>
<keyword evidence="16" id="KW-1185">Reference proteome</keyword>
<gene>
    <name evidence="15" type="primary">Aste57867_13966</name>
    <name evidence="14" type="ORF">As57867_013915</name>
    <name evidence="15" type="ORF">ASTE57867_13966</name>
</gene>
<organism evidence="15 16">
    <name type="scientific">Aphanomyces stellatus</name>
    <dbReference type="NCBI Taxonomy" id="120398"/>
    <lineage>
        <taxon>Eukaryota</taxon>
        <taxon>Sar</taxon>
        <taxon>Stramenopiles</taxon>
        <taxon>Oomycota</taxon>
        <taxon>Saprolegniomycetes</taxon>
        <taxon>Saprolegniales</taxon>
        <taxon>Verrucalvaceae</taxon>
        <taxon>Aphanomyces</taxon>
    </lineage>
</organism>
<feature type="domain" description="tRNA-specific 2-thiouridylase MnmA-like C-terminal" evidence="12">
    <location>
        <begin position="391"/>
        <end position="423"/>
    </location>
</feature>
<dbReference type="Pfam" id="PF20259">
    <property type="entry name" value="tRNA_Me_trans_M"/>
    <property type="match status" value="1"/>
</dbReference>
<evidence type="ECO:0000256" key="2">
    <source>
        <dbReference type="ARBA" id="ARBA00006191"/>
    </source>
</evidence>
<dbReference type="OrthoDB" id="3685at2759"/>
<dbReference type="NCBIfam" id="NF001138">
    <property type="entry name" value="PRK00143.1"/>
    <property type="match status" value="1"/>
</dbReference>
<keyword evidence="8" id="KW-0067">ATP-binding</keyword>
<evidence type="ECO:0000256" key="8">
    <source>
        <dbReference type="ARBA" id="ARBA00022840"/>
    </source>
</evidence>
<evidence type="ECO:0000256" key="11">
    <source>
        <dbReference type="ARBA" id="ARBA00049564"/>
    </source>
</evidence>
<dbReference type="InterPro" id="IPR004506">
    <property type="entry name" value="MnmA-like"/>
</dbReference>
<evidence type="ECO:0000256" key="6">
    <source>
        <dbReference type="ARBA" id="ARBA00022694"/>
    </source>
</evidence>
<evidence type="ECO:0000259" key="13">
    <source>
        <dbReference type="Pfam" id="PF20259"/>
    </source>
</evidence>
<evidence type="ECO:0000256" key="9">
    <source>
        <dbReference type="ARBA" id="ARBA00022884"/>
    </source>
</evidence>
<dbReference type="FunFam" id="3.40.50.620:FF:000115">
    <property type="entry name" value="tRNA-specific 2-thiouridylase MnmA"/>
    <property type="match status" value="1"/>
</dbReference>
<dbReference type="GO" id="GO:0005524">
    <property type="term" value="F:ATP binding"/>
    <property type="evidence" value="ECO:0007669"/>
    <property type="project" value="UniProtKB-KW"/>
</dbReference>
<dbReference type="AlphaFoldDB" id="A0A485L065"/>
<dbReference type="Pfam" id="PF03054">
    <property type="entry name" value="tRNA_Me_trans"/>
    <property type="match status" value="1"/>
</dbReference>
<comment type="function">
    <text evidence="1">Catalyzes the 2-thiolation of uridine at the wobble position (U34) of mitochondrial tRNA(Lys), tRNA(Glu) and tRNA(Gln). Required for the formation of 5-taurinomethyl-2-thiouridine (tm5s2U) of mitochondrial tRNA(Lys), tRNA(Glu), and tRNA(Gln) at the wobble position. ATP is required to activate the C2 atom of the wobble base.</text>
</comment>
<dbReference type="EMBL" id="VJMH01005498">
    <property type="protein sequence ID" value="KAF0695202.1"/>
    <property type="molecule type" value="Genomic_DNA"/>
</dbReference>
<dbReference type="PANTHER" id="PTHR11933:SF5">
    <property type="entry name" value="MITOCHONDRIAL TRNA-SPECIFIC 2-THIOURIDYLASE 1"/>
    <property type="match status" value="1"/>
</dbReference>
<dbReference type="PANTHER" id="PTHR11933">
    <property type="entry name" value="TRNA 5-METHYLAMINOMETHYL-2-THIOURIDYLATE -METHYLTRANSFERASE"/>
    <property type="match status" value="1"/>
</dbReference>
<keyword evidence="7" id="KW-0547">Nucleotide-binding</keyword>
<dbReference type="GO" id="GO:0002143">
    <property type="term" value="P:tRNA wobble position uridine thiolation"/>
    <property type="evidence" value="ECO:0007669"/>
    <property type="project" value="TreeGrafter"/>
</dbReference>
<evidence type="ECO:0000256" key="4">
    <source>
        <dbReference type="ARBA" id="ARBA00022555"/>
    </source>
</evidence>
<dbReference type="CDD" id="cd01998">
    <property type="entry name" value="MnmA_TRMU-like"/>
    <property type="match status" value="1"/>
</dbReference>
<dbReference type="Proteomes" id="UP000332933">
    <property type="component" value="Unassembled WGS sequence"/>
</dbReference>
<evidence type="ECO:0000256" key="3">
    <source>
        <dbReference type="ARBA" id="ARBA00011953"/>
    </source>
</evidence>
<evidence type="ECO:0000313" key="16">
    <source>
        <dbReference type="Proteomes" id="UP000332933"/>
    </source>
</evidence>
<reference evidence="14" key="2">
    <citation type="submission" date="2019-06" db="EMBL/GenBank/DDBJ databases">
        <title>Genomics analysis of Aphanomyces spp. identifies a new class of oomycete effector associated with host adaptation.</title>
        <authorList>
            <person name="Gaulin E."/>
        </authorList>
    </citation>
    <scope>NUCLEOTIDE SEQUENCE</scope>
    <source>
        <strain evidence="14">CBS 578.67</strain>
    </source>
</reference>
<evidence type="ECO:0000256" key="10">
    <source>
        <dbReference type="ARBA" id="ARBA00023157"/>
    </source>
</evidence>
<dbReference type="Pfam" id="PF20258">
    <property type="entry name" value="tRNA_Me_trans_C"/>
    <property type="match status" value="1"/>
</dbReference>
<evidence type="ECO:0000313" key="14">
    <source>
        <dbReference type="EMBL" id="KAF0695202.1"/>
    </source>
</evidence>
<dbReference type="EMBL" id="CAADRA010005519">
    <property type="protein sequence ID" value="VFT90796.1"/>
    <property type="molecule type" value="Genomic_DNA"/>
</dbReference>
<keyword evidence="4" id="KW-0820">tRNA-binding</keyword>
<keyword evidence="9" id="KW-0694">RNA-binding</keyword>
<dbReference type="EC" id="2.8.1.14" evidence="3"/>
<sequence length="447" mass="49272">MMMSVAALNFVGRRRRVLPHVGRFFYARHFSLIKETKKKVIVGMSGGVDSSVAAFLLHQDKSLDVHGLYMNNWDSSDEEGQVTCPADMEYQAVRQVCDEIGISCSRVDFVQEYWNNVFSPCLDEYAQGFTPNPDVLCNREIKFDAFAQHAKQLGADFIATGHYAQLKPVAASDGTSMLALHAAVDTNKDQSYFLSHVLGQAFQQVIFPLGNLTKPQVRQIAADAGLHTAMKKESMGICFIGKRPFGSFLAQYVPPRRGHFVSVESGNVLHQHDGFSAYTIGQGAKYAGQPLKWFVVGKRDADAAIFIAPGTHHPSLFCDRAYVSATAFNWIVGQPETLQPGQSIRCQYRARYRQPLADCTVSVVDAVDASVLQQRPTASDDDKRASPPLFLHVEFDTPQRGIAPGQSLVLYRDDGLCFGGGAIHCAGPSYFEQNKPLPSPLPTDWSV</sequence>
<dbReference type="InterPro" id="IPR023382">
    <property type="entry name" value="MnmA-like_central_sf"/>
</dbReference>
<dbReference type="NCBIfam" id="TIGR00420">
    <property type="entry name" value="trmU"/>
    <property type="match status" value="1"/>
</dbReference>
<dbReference type="Gene3D" id="2.30.30.280">
    <property type="entry name" value="Adenine nucleotide alpha hydrolases-like domains"/>
    <property type="match status" value="1"/>
</dbReference>
<dbReference type="SUPFAM" id="SSF52402">
    <property type="entry name" value="Adenine nucleotide alpha hydrolases-like"/>
    <property type="match status" value="1"/>
</dbReference>
<comment type="similarity">
    <text evidence="2">Belongs to the MnmA/TRMU family.</text>
</comment>
<keyword evidence="6" id="KW-0819">tRNA processing</keyword>
<protein>
    <recommendedName>
        <fullName evidence="3">tRNA-5-taurinomethyluridine 2-sulfurtransferase</fullName>
        <ecNumber evidence="3">2.8.1.14</ecNumber>
    </recommendedName>
</protein>
<reference evidence="15 16" key="1">
    <citation type="submission" date="2019-03" db="EMBL/GenBank/DDBJ databases">
        <authorList>
            <person name="Gaulin E."/>
            <person name="Dumas B."/>
        </authorList>
    </citation>
    <scope>NUCLEOTIDE SEQUENCE [LARGE SCALE GENOMIC DNA]</scope>
    <source>
        <strain evidence="15">CBS 568.67</strain>
    </source>
</reference>
<keyword evidence="10" id="KW-1015">Disulfide bond</keyword>
<dbReference type="InterPro" id="IPR046884">
    <property type="entry name" value="MnmA-like_central"/>
</dbReference>
<dbReference type="InterPro" id="IPR046885">
    <property type="entry name" value="MnmA-like_C"/>
</dbReference>
<evidence type="ECO:0000313" key="15">
    <source>
        <dbReference type="EMBL" id="VFT90796.1"/>
    </source>
</evidence>
<evidence type="ECO:0000259" key="12">
    <source>
        <dbReference type="Pfam" id="PF20258"/>
    </source>
</evidence>